<sequence>MKTMKKLTQSYEGKDVSSKPTDFPQEEKEKAKILEPVTFEDVTMVFSEAEWEELSAEQKTLYKEVMLEIYGHLLSLGLCAEHHFCPGGSSPGHPKQPGQQNSGQNCWEENTDGQTREGTSKAFCVATLGRETPREFFRPAQKQSPSPRGRRSGVGIETNSAQMLPSVGTEPVSQALETSGFGEVTCKEDGAACARLPDVLTNQRSRLQKKPHVCEECGRDFKWKSLLIRHQRTHTGDRPHPKGLPKRKQEDHRLLVNAKLNKFEISRRNPRSVVR</sequence>
<protein>
    <submittedName>
        <fullName evidence="2">Zinc finger protein 343-like</fullName>
    </submittedName>
</protein>
<evidence type="ECO:0000313" key="1">
    <source>
        <dbReference type="Proteomes" id="UP000694863"/>
    </source>
</evidence>
<dbReference type="Proteomes" id="UP000694863">
    <property type="component" value="Unplaced"/>
</dbReference>
<accession>A0AC55DA15</accession>
<keyword evidence="1" id="KW-1185">Reference proteome</keyword>
<proteinExistence type="predicted"/>
<reference evidence="2" key="1">
    <citation type="submission" date="2025-08" db="UniProtKB">
        <authorList>
            <consortium name="RefSeq"/>
        </authorList>
    </citation>
    <scope>IDENTIFICATION</scope>
</reference>
<organism evidence="1 2">
    <name type="scientific">Echinops telfairi</name>
    <name type="common">Lesser hedgehog tenrec</name>
    <dbReference type="NCBI Taxonomy" id="9371"/>
    <lineage>
        <taxon>Eukaryota</taxon>
        <taxon>Metazoa</taxon>
        <taxon>Chordata</taxon>
        <taxon>Craniata</taxon>
        <taxon>Vertebrata</taxon>
        <taxon>Euteleostomi</taxon>
        <taxon>Mammalia</taxon>
        <taxon>Eutheria</taxon>
        <taxon>Afrotheria</taxon>
        <taxon>Tenrecidae</taxon>
        <taxon>Tenrecinae</taxon>
        <taxon>Echinops</taxon>
    </lineage>
</organism>
<evidence type="ECO:0000313" key="2">
    <source>
        <dbReference type="RefSeq" id="XP_045148587.1"/>
    </source>
</evidence>
<gene>
    <name evidence="2" type="primary">LOC123521978</name>
</gene>
<dbReference type="RefSeq" id="XP_045148587.1">
    <property type="nucleotide sequence ID" value="XM_045292652.1"/>
</dbReference>
<name>A0AC55DA15_ECHTE</name>